<dbReference type="CDD" id="cd19075">
    <property type="entry name" value="AKR_AKR7A1-5"/>
    <property type="match status" value="1"/>
</dbReference>
<dbReference type="Pfam" id="PF00248">
    <property type="entry name" value="Aldo_ket_red"/>
    <property type="match status" value="1"/>
</dbReference>
<dbReference type="PANTHER" id="PTHR43364:SF4">
    <property type="entry name" value="NAD(P)-LINKED OXIDOREDUCTASE SUPERFAMILY PROTEIN"/>
    <property type="match status" value="1"/>
</dbReference>
<dbReference type="EMBL" id="AZHD01000002">
    <property type="protein sequence ID" value="OAA67344.1"/>
    <property type="molecule type" value="Genomic_DNA"/>
</dbReference>
<dbReference type="InterPro" id="IPR023210">
    <property type="entry name" value="NADP_OxRdtase_dom"/>
</dbReference>
<dbReference type="Proteomes" id="UP000076874">
    <property type="component" value="Unassembled WGS sequence"/>
</dbReference>
<feature type="domain" description="NADP-dependent oxidoreductase" evidence="2">
    <location>
        <begin position="11"/>
        <end position="310"/>
    </location>
</feature>
<dbReference type="SUPFAM" id="SSF51430">
    <property type="entry name" value="NAD(P)-linked oxidoreductase"/>
    <property type="match status" value="1"/>
</dbReference>
<evidence type="ECO:0000313" key="3">
    <source>
        <dbReference type="EMBL" id="OAA67344.1"/>
    </source>
</evidence>
<keyword evidence="4" id="KW-1185">Reference proteome</keyword>
<gene>
    <name evidence="3" type="ORF">SPI_01920</name>
</gene>
<organism evidence="3 4">
    <name type="scientific">Niveomyces insectorum RCEF 264</name>
    <dbReference type="NCBI Taxonomy" id="1081102"/>
    <lineage>
        <taxon>Eukaryota</taxon>
        <taxon>Fungi</taxon>
        <taxon>Dikarya</taxon>
        <taxon>Ascomycota</taxon>
        <taxon>Pezizomycotina</taxon>
        <taxon>Sordariomycetes</taxon>
        <taxon>Hypocreomycetidae</taxon>
        <taxon>Hypocreales</taxon>
        <taxon>Cordycipitaceae</taxon>
        <taxon>Niveomyces</taxon>
    </lineage>
</organism>
<name>A0A167ZCD6_9HYPO</name>
<proteinExistence type="predicted"/>
<evidence type="ECO:0000256" key="1">
    <source>
        <dbReference type="ARBA" id="ARBA00023002"/>
    </source>
</evidence>
<evidence type="ECO:0000259" key="2">
    <source>
        <dbReference type="Pfam" id="PF00248"/>
    </source>
</evidence>
<dbReference type="InterPro" id="IPR036812">
    <property type="entry name" value="NAD(P)_OxRdtase_dom_sf"/>
</dbReference>
<dbReference type="OrthoDB" id="2310150at2759"/>
<comment type="caution">
    <text evidence="3">The sequence shown here is derived from an EMBL/GenBank/DDBJ whole genome shotgun (WGS) entry which is preliminary data.</text>
</comment>
<dbReference type="PANTHER" id="PTHR43364">
    <property type="entry name" value="NADH-SPECIFIC METHYLGLYOXAL REDUCTASE-RELATED"/>
    <property type="match status" value="1"/>
</dbReference>
<dbReference type="Gene3D" id="3.20.20.100">
    <property type="entry name" value="NADP-dependent oxidoreductase domain"/>
    <property type="match status" value="1"/>
</dbReference>
<reference evidence="3 4" key="1">
    <citation type="journal article" date="2016" name="Genome Biol. Evol.">
        <title>Divergent and convergent evolution of fungal pathogenicity.</title>
        <authorList>
            <person name="Shang Y."/>
            <person name="Xiao G."/>
            <person name="Zheng P."/>
            <person name="Cen K."/>
            <person name="Zhan S."/>
            <person name="Wang C."/>
        </authorList>
    </citation>
    <scope>NUCLEOTIDE SEQUENCE [LARGE SCALE GENOMIC DNA]</scope>
    <source>
        <strain evidence="3 4">RCEF 264</strain>
    </source>
</reference>
<sequence length="322" mass="34787">MTVSGEVPVQVAFGSAGIGNRDPFISEADLNKLFATLDAHGVTRLDSAQIYGVSEKRLGEVHAGDRFTIDTKWGNPTGFAPGNTTPWATQAYVLQSAQESIARLNVKQVDVFYLHFPDANTPLAETLAGVDAAYRLGLFRRFGLSNYDAAGVQAIYDHAKAHGYVLPTVYQGNYNPVTRKGETDLFPTLRRLGIAFFAYSPLAGGLLTKTAQQFHDGAGRFQKGSIFHNLYNKPAYVDSLAQWEAAAQAAGVSRAELAYRWVAWNSILRGEHGDSLIVGASTQEQLAETLGWIAHGPLDDAAVARIDKVWAGVAAATKDEAK</sequence>
<dbReference type="GO" id="GO:0016491">
    <property type="term" value="F:oxidoreductase activity"/>
    <property type="evidence" value="ECO:0007669"/>
    <property type="project" value="UniProtKB-KW"/>
</dbReference>
<evidence type="ECO:0000313" key="4">
    <source>
        <dbReference type="Proteomes" id="UP000076874"/>
    </source>
</evidence>
<protein>
    <submittedName>
        <fullName evidence="3">NADP-dependent oxidoreductase domain protein</fullName>
    </submittedName>
</protein>
<dbReference type="STRING" id="1081102.A0A167ZCD6"/>
<accession>A0A167ZCD6</accession>
<dbReference type="AlphaFoldDB" id="A0A167ZCD6"/>
<keyword evidence="1" id="KW-0560">Oxidoreductase</keyword>
<dbReference type="InterPro" id="IPR050523">
    <property type="entry name" value="AKR_Detox_Biosynth"/>
</dbReference>